<comment type="caution">
    <text evidence="4">The sequence shown here is derived from an EMBL/GenBank/DDBJ whole genome shotgun (WGS) entry which is preliminary data.</text>
</comment>
<accession>A0ABR2Q0V8</accession>
<gene>
    <name evidence="4" type="ORF">V6N11_045413</name>
</gene>
<proteinExistence type="inferred from homology"/>
<keyword evidence="5" id="KW-1185">Reference proteome</keyword>
<evidence type="ECO:0000256" key="1">
    <source>
        <dbReference type="ARBA" id="ARBA00005560"/>
    </source>
</evidence>
<keyword evidence="3" id="KW-0804">Transcription</keyword>
<protein>
    <recommendedName>
        <fullName evidence="6">TATA-box-binding protein</fullName>
    </recommendedName>
</protein>
<sequence length="68" mass="7467">MAENGGLERSQPVDLSKHPSELFSGLIYGMKQPKIVLLICASGKIVITGAKVRDETYKAFENIYPVLT</sequence>
<dbReference type="InterPro" id="IPR000814">
    <property type="entry name" value="TBP"/>
</dbReference>
<evidence type="ECO:0000313" key="5">
    <source>
        <dbReference type="Proteomes" id="UP001396334"/>
    </source>
</evidence>
<dbReference type="SUPFAM" id="SSF55945">
    <property type="entry name" value="TATA-box binding protein-like"/>
    <property type="match status" value="1"/>
</dbReference>
<dbReference type="InterPro" id="IPR012295">
    <property type="entry name" value="TBP_dom_sf"/>
</dbReference>
<dbReference type="Pfam" id="PF00352">
    <property type="entry name" value="TBP"/>
    <property type="match status" value="1"/>
</dbReference>
<comment type="similarity">
    <text evidence="1">Belongs to the TBP family.</text>
</comment>
<dbReference type="EMBL" id="JBBPBN010000047">
    <property type="protein sequence ID" value="KAK8994319.1"/>
    <property type="molecule type" value="Genomic_DNA"/>
</dbReference>
<keyword evidence="2" id="KW-0238">DNA-binding</keyword>
<evidence type="ECO:0000256" key="3">
    <source>
        <dbReference type="ARBA" id="ARBA00023163"/>
    </source>
</evidence>
<reference evidence="4 5" key="1">
    <citation type="journal article" date="2024" name="G3 (Bethesda)">
        <title>Genome assembly of Hibiscus sabdariffa L. provides insights into metabolisms of medicinal natural products.</title>
        <authorList>
            <person name="Kim T."/>
        </authorList>
    </citation>
    <scope>NUCLEOTIDE SEQUENCE [LARGE SCALE GENOMIC DNA]</scope>
    <source>
        <strain evidence="4">TK-2024</strain>
        <tissue evidence="4">Old leaves</tissue>
    </source>
</reference>
<organism evidence="4 5">
    <name type="scientific">Hibiscus sabdariffa</name>
    <name type="common">roselle</name>
    <dbReference type="NCBI Taxonomy" id="183260"/>
    <lineage>
        <taxon>Eukaryota</taxon>
        <taxon>Viridiplantae</taxon>
        <taxon>Streptophyta</taxon>
        <taxon>Embryophyta</taxon>
        <taxon>Tracheophyta</taxon>
        <taxon>Spermatophyta</taxon>
        <taxon>Magnoliopsida</taxon>
        <taxon>eudicotyledons</taxon>
        <taxon>Gunneridae</taxon>
        <taxon>Pentapetalae</taxon>
        <taxon>rosids</taxon>
        <taxon>malvids</taxon>
        <taxon>Malvales</taxon>
        <taxon>Malvaceae</taxon>
        <taxon>Malvoideae</taxon>
        <taxon>Hibiscus</taxon>
    </lineage>
</organism>
<evidence type="ECO:0008006" key="6">
    <source>
        <dbReference type="Google" id="ProtNLM"/>
    </source>
</evidence>
<dbReference type="Proteomes" id="UP001396334">
    <property type="component" value="Unassembled WGS sequence"/>
</dbReference>
<evidence type="ECO:0000256" key="2">
    <source>
        <dbReference type="ARBA" id="ARBA00023125"/>
    </source>
</evidence>
<dbReference type="PANTHER" id="PTHR10126">
    <property type="entry name" value="TATA-BOX BINDING PROTEIN"/>
    <property type="match status" value="1"/>
</dbReference>
<dbReference type="PRINTS" id="PR00686">
    <property type="entry name" value="TIFACTORIID"/>
</dbReference>
<name>A0ABR2Q0V8_9ROSI</name>
<dbReference type="Gene3D" id="3.30.310.10">
    <property type="entry name" value="TATA-Binding Protein"/>
    <property type="match status" value="1"/>
</dbReference>
<evidence type="ECO:0000313" key="4">
    <source>
        <dbReference type="EMBL" id="KAK8994319.1"/>
    </source>
</evidence>